<proteinExistence type="predicted"/>
<gene>
    <name evidence="5" type="ORF">SAMN05216255_1546</name>
</gene>
<organism evidence="5 6">
    <name type="scientific">Pseudomonas segetis</name>
    <dbReference type="NCBI Taxonomy" id="298908"/>
    <lineage>
        <taxon>Bacteria</taxon>
        <taxon>Pseudomonadati</taxon>
        <taxon>Pseudomonadota</taxon>
        <taxon>Gammaproteobacteria</taxon>
        <taxon>Pseudomonadales</taxon>
        <taxon>Pseudomonadaceae</taxon>
        <taxon>Pseudomonas</taxon>
    </lineage>
</organism>
<evidence type="ECO:0000256" key="1">
    <source>
        <dbReference type="ARBA" id="ARBA00004328"/>
    </source>
</evidence>
<dbReference type="InterPro" id="IPR020991">
    <property type="entry name" value="Connector_podovirus"/>
</dbReference>
<sequence length="561" mass="62114">MADTLRKRLDDRMSSLRNERDSSWKETWRELSDYIEPRTGRWCLSDTNDGKRRDQKIINGTATYAARVLEAGMRDGITSPARPWFKLATPDPSLANYAPVKLWLNQAEVAMREVFAKSNLYNTLTTLYGEAGIFGTGAMAVMPDARDVVRFYPFTIGSFMLANSDRLQVDTLYREFRMTARQMEQQFGRAKMSSAAQSLLDTKPDAWVDICHANEPNDTRIAGMRDNKNMAYRSVYWEKGGDSDKTLSESGFEQFPIMAPRWKVNGEDVYGRGPGALCIGDNKALQLMEKRKAQLLAQGATPAMGAPSSLKGQKASIIPGDITYVTESAAGQKFSPIYTPDPTWYSALRGEIQAHEGRIDTAFFVDLFLMISQMDSVRTATEIAARKEEKMLMLGPVLERLNDELLDPLIDRTFAIMLEQSVPRWAGLLPGKPLLAPPPEELAGMDLRVEYISILAQAQKAMGVGSIERTLGFAGNLAGIDQGVLDNINFDSTINEYASMIGVPPAILNSQEQVKQIREQRAKAQQQQAAMEQMGSAVQGAKLLSETDVSSENALTSLVGA</sequence>
<keyword evidence="4" id="KW-0175">Coiled coil</keyword>
<evidence type="ECO:0000313" key="5">
    <source>
        <dbReference type="EMBL" id="SNS15994.1"/>
    </source>
</evidence>
<evidence type="ECO:0000313" key="6">
    <source>
        <dbReference type="Proteomes" id="UP000242915"/>
    </source>
</evidence>
<accession>A0A239C966</accession>
<dbReference type="Pfam" id="PF12236">
    <property type="entry name" value="Head-tail_con"/>
    <property type="match status" value="1"/>
</dbReference>
<evidence type="ECO:0000256" key="3">
    <source>
        <dbReference type="ARBA" id="ARBA00023219"/>
    </source>
</evidence>
<evidence type="ECO:0000256" key="4">
    <source>
        <dbReference type="SAM" id="Coils"/>
    </source>
</evidence>
<feature type="coiled-coil region" evidence="4">
    <location>
        <begin position="507"/>
        <end position="534"/>
    </location>
</feature>
<evidence type="ECO:0000256" key="2">
    <source>
        <dbReference type="ARBA" id="ARBA00022612"/>
    </source>
</evidence>
<dbReference type="AlphaFoldDB" id="A0A239C966"/>
<keyword evidence="3" id="KW-0231">Viral genome packaging</keyword>
<dbReference type="RefSeq" id="WP_089359342.1">
    <property type="nucleotide sequence ID" value="NZ_FZOG01000002.1"/>
</dbReference>
<reference evidence="6" key="1">
    <citation type="submission" date="2017-06" db="EMBL/GenBank/DDBJ databases">
        <authorList>
            <person name="Varghese N."/>
            <person name="Submissions S."/>
        </authorList>
    </citation>
    <scope>NUCLEOTIDE SEQUENCE [LARGE SCALE GENOMIC DNA]</scope>
    <source>
        <strain evidence="6">CIP 108523</strain>
    </source>
</reference>
<name>A0A239C966_9PSED</name>
<protein>
    <submittedName>
        <fullName evidence="5">Bacteriophage head to tail connecting protein</fullName>
    </submittedName>
</protein>
<keyword evidence="6" id="KW-1185">Reference proteome</keyword>
<dbReference type="EMBL" id="FZOG01000002">
    <property type="protein sequence ID" value="SNS15994.1"/>
    <property type="molecule type" value="Genomic_DNA"/>
</dbReference>
<keyword evidence="2" id="KW-1188">Viral release from host cell</keyword>
<comment type="subcellular location">
    <subcellularLocation>
        <location evidence="1">Virion</location>
    </subcellularLocation>
</comment>
<dbReference type="Proteomes" id="UP000242915">
    <property type="component" value="Unassembled WGS sequence"/>
</dbReference>